<evidence type="ECO:0000313" key="2">
    <source>
        <dbReference type="EMBL" id="PAA60316.1"/>
    </source>
</evidence>
<feature type="compositionally biased region" description="Polar residues" evidence="1">
    <location>
        <begin position="30"/>
        <end position="46"/>
    </location>
</feature>
<keyword evidence="3" id="KW-1185">Reference proteome</keyword>
<proteinExistence type="predicted"/>
<sequence>MSSSRQSSSLFGSAADRNRRLRQLQDKFNAPQQNGSLHQASAQQLRRPTAAAKTASQPGRPVSIVNPLKPALKAQPGVPSLVASLPQAAESPEQQQQSQQPPSHHSVHFLESPSPEKQQPAPPQAQKLEPMFPFATYLGPVSGPPTSSAEAKNSRPRQQVVGRMGVGGVRYPPAAVAAADDRGSPVKTAADVAAGPSEYANSTVVTAASVAEPVRRRSRLRSPPPPEQPQQQQQQLQQQQQKQHQQQQQQ</sequence>
<accession>A0A267EFS7</accession>
<feature type="compositionally biased region" description="Low complexity" evidence="1">
    <location>
        <begin position="111"/>
        <end position="127"/>
    </location>
</feature>
<organism evidence="2 3">
    <name type="scientific">Macrostomum lignano</name>
    <dbReference type="NCBI Taxonomy" id="282301"/>
    <lineage>
        <taxon>Eukaryota</taxon>
        <taxon>Metazoa</taxon>
        <taxon>Spiralia</taxon>
        <taxon>Lophotrochozoa</taxon>
        <taxon>Platyhelminthes</taxon>
        <taxon>Rhabditophora</taxon>
        <taxon>Macrostomorpha</taxon>
        <taxon>Macrostomida</taxon>
        <taxon>Macrostomidae</taxon>
        <taxon>Macrostomum</taxon>
    </lineage>
</organism>
<feature type="compositionally biased region" description="Low complexity" evidence="1">
    <location>
        <begin position="202"/>
        <end position="211"/>
    </location>
</feature>
<name>A0A267EFS7_9PLAT</name>
<protein>
    <submittedName>
        <fullName evidence="2">Uncharacterized protein</fullName>
    </submittedName>
</protein>
<feature type="region of interest" description="Disordered" evidence="1">
    <location>
        <begin position="1"/>
        <end position="166"/>
    </location>
</feature>
<evidence type="ECO:0000313" key="3">
    <source>
        <dbReference type="Proteomes" id="UP000215902"/>
    </source>
</evidence>
<feature type="non-terminal residue" evidence="2">
    <location>
        <position position="250"/>
    </location>
</feature>
<dbReference type="AlphaFoldDB" id="A0A267EFS7"/>
<gene>
    <name evidence="2" type="ORF">BOX15_Mlig009490g1</name>
</gene>
<dbReference type="EMBL" id="NIVC01002164">
    <property type="protein sequence ID" value="PAA60316.1"/>
    <property type="molecule type" value="Genomic_DNA"/>
</dbReference>
<feature type="compositionally biased region" description="Low complexity" evidence="1">
    <location>
        <begin position="1"/>
        <end position="13"/>
    </location>
</feature>
<reference evidence="2 3" key="1">
    <citation type="submission" date="2017-06" db="EMBL/GenBank/DDBJ databases">
        <title>A platform for efficient transgenesis in Macrostomum lignano, a flatworm model organism for stem cell research.</title>
        <authorList>
            <person name="Berezikov E."/>
        </authorList>
    </citation>
    <scope>NUCLEOTIDE SEQUENCE [LARGE SCALE GENOMIC DNA]</scope>
    <source>
        <strain evidence="2">DV1</strain>
        <tissue evidence="2">Whole organism</tissue>
    </source>
</reference>
<comment type="caution">
    <text evidence="2">The sequence shown here is derived from an EMBL/GenBank/DDBJ whole genome shotgun (WGS) entry which is preliminary data.</text>
</comment>
<dbReference type="Proteomes" id="UP000215902">
    <property type="component" value="Unassembled WGS sequence"/>
</dbReference>
<dbReference type="OrthoDB" id="6129702at2759"/>
<feature type="compositionally biased region" description="Low complexity" evidence="1">
    <location>
        <begin position="86"/>
        <end position="104"/>
    </location>
</feature>
<evidence type="ECO:0000256" key="1">
    <source>
        <dbReference type="SAM" id="MobiDB-lite"/>
    </source>
</evidence>
<feature type="compositionally biased region" description="Low complexity" evidence="1">
    <location>
        <begin position="229"/>
        <end position="250"/>
    </location>
</feature>
<feature type="region of interest" description="Disordered" evidence="1">
    <location>
        <begin position="200"/>
        <end position="250"/>
    </location>
</feature>